<evidence type="ECO:0000313" key="2">
    <source>
        <dbReference type="EMBL" id="MBT1703648.1"/>
    </source>
</evidence>
<protein>
    <submittedName>
        <fullName evidence="2">YceI family protein</fullName>
    </submittedName>
</protein>
<dbReference type="RefSeq" id="WP_254153611.1">
    <property type="nucleotide sequence ID" value="NZ_JAHESD010000018.1"/>
</dbReference>
<accession>A0ABS5VQC9</accession>
<dbReference type="EMBL" id="JAHESD010000018">
    <property type="protein sequence ID" value="MBT1703648.1"/>
    <property type="molecule type" value="Genomic_DNA"/>
</dbReference>
<organism evidence="2 3">
    <name type="scientific">Chryseosolibacter indicus</name>
    <dbReference type="NCBI Taxonomy" id="2782351"/>
    <lineage>
        <taxon>Bacteria</taxon>
        <taxon>Pseudomonadati</taxon>
        <taxon>Bacteroidota</taxon>
        <taxon>Cytophagia</taxon>
        <taxon>Cytophagales</taxon>
        <taxon>Chryseotaleaceae</taxon>
        <taxon>Chryseosolibacter</taxon>
    </lineage>
</organism>
<feature type="domain" description="Lipid/polyisoprenoid-binding YceI-like" evidence="1">
    <location>
        <begin position="39"/>
        <end position="173"/>
    </location>
</feature>
<evidence type="ECO:0000259" key="1">
    <source>
        <dbReference type="Pfam" id="PF04264"/>
    </source>
</evidence>
<dbReference type="Gene3D" id="2.40.128.110">
    <property type="entry name" value="Lipid/polyisoprenoid-binding, YceI-like"/>
    <property type="match status" value="1"/>
</dbReference>
<dbReference type="InterPro" id="IPR007372">
    <property type="entry name" value="Lipid/polyisoprenoid-bd_YceI"/>
</dbReference>
<reference evidence="2 3" key="1">
    <citation type="submission" date="2021-05" db="EMBL/GenBank/DDBJ databases">
        <title>A Polyphasic approach of four new species of the genus Ohtaekwangia: Ohtaekwangia histidinii sp. nov., Ohtaekwangia cretensis sp. nov., Ohtaekwangia indiensis sp. nov., Ohtaekwangia reichenbachii sp. nov. from diverse environment.</title>
        <authorList>
            <person name="Octaviana S."/>
        </authorList>
    </citation>
    <scope>NUCLEOTIDE SEQUENCE [LARGE SCALE GENOMIC DNA]</scope>
    <source>
        <strain evidence="2 3">PWU20</strain>
    </source>
</reference>
<dbReference type="SUPFAM" id="SSF101874">
    <property type="entry name" value="YceI-like"/>
    <property type="match status" value="1"/>
</dbReference>
<dbReference type="Pfam" id="PF04264">
    <property type="entry name" value="YceI"/>
    <property type="match status" value="1"/>
</dbReference>
<proteinExistence type="predicted"/>
<dbReference type="InterPro" id="IPR036761">
    <property type="entry name" value="TTHA0802/YceI-like_sf"/>
</dbReference>
<evidence type="ECO:0000313" key="3">
    <source>
        <dbReference type="Proteomes" id="UP000772618"/>
    </source>
</evidence>
<gene>
    <name evidence="2" type="ORF">KK060_10180</name>
</gene>
<sequence>MRKYVVLYLFILISGILNAQRYTSEKGHITFFSDATIEDIEAENTIVGSLFNATSGEVVYIIKIRDFVFDKALMREHFNEKYMESEKYPKATFQGRVVGFKPDIIGAQKVRAVGKLSMHGVVRDIDVPGSAENVNGKIHMKSKFIMKLEDYNIKIPTLVWQNIAEQIEVSVDFIYKPA</sequence>
<keyword evidence="3" id="KW-1185">Reference proteome</keyword>
<dbReference type="Proteomes" id="UP000772618">
    <property type="component" value="Unassembled WGS sequence"/>
</dbReference>
<name>A0ABS5VQC9_9BACT</name>
<comment type="caution">
    <text evidence="2">The sequence shown here is derived from an EMBL/GenBank/DDBJ whole genome shotgun (WGS) entry which is preliminary data.</text>
</comment>